<organism evidence="1">
    <name type="scientific">gut metagenome</name>
    <dbReference type="NCBI Taxonomy" id="749906"/>
    <lineage>
        <taxon>unclassified sequences</taxon>
        <taxon>metagenomes</taxon>
        <taxon>organismal metagenomes</taxon>
    </lineage>
</organism>
<dbReference type="AlphaFoldDB" id="J9F6I9"/>
<dbReference type="EMBL" id="AMCI01009069">
    <property type="protein sequence ID" value="EJW90063.1"/>
    <property type="molecule type" value="Genomic_DNA"/>
</dbReference>
<comment type="caution">
    <text evidence="1">The sequence shown here is derived from an EMBL/GenBank/DDBJ whole genome shotgun (WGS) entry which is preliminary data.</text>
</comment>
<proteinExistence type="predicted"/>
<name>J9F6I9_9ZZZZ</name>
<gene>
    <name evidence="1" type="ORF">EVA_21830</name>
</gene>
<feature type="non-terminal residue" evidence="1">
    <location>
        <position position="65"/>
    </location>
</feature>
<protein>
    <submittedName>
        <fullName evidence="1">Uncharacterized protein</fullName>
    </submittedName>
</protein>
<evidence type="ECO:0000313" key="1">
    <source>
        <dbReference type="EMBL" id="EJW90063.1"/>
    </source>
</evidence>
<accession>J9F6I9</accession>
<reference evidence="1" key="1">
    <citation type="journal article" date="2012" name="PLoS ONE">
        <title>Gene sets for utilization of primary and secondary nutrition supplies in the distal gut of endangered iberian lynx.</title>
        <authorList>
            <person name="Alcaide M."/>
            <person name="Messina E."/>
            <person name="Richter M."/>
            <person name="Bargiela R."/>
            <person name="Peplies J."/>
            <person name="Huws S.A."/>
            <person name="Newbold C.J."/>
            <person name="Golyshin P.N."/>
            <person name="Simon M.A."/>
            <person name="Lopez G."/>
            <person name="Yakimov M.M."/>
            <person name="Ferrer M."/>
        </authorList>
    </citation>
    <scope>NUCLEOTIDE SEQUENCE</scope>
</reference>
<sequence length="65" mass="7005">MCATRSPSLVISIEVAEVDAVPLPMVQEGQPSVISFLVAVSDTILYMDAVSLEMPDEPKTVFFCS</sequence>